<comment type="caution">
    <text evidence="2">The sequence shown here is derived from an EMBL/GenBank/DDBJ whole genome shotgun (WGS) entry which is preliminary data.</text>
</comment>
<keyword evidence="3" id="KW-1185">Reference proteome</keyword>
<feature type="transmembrane region" description="Helical" evidence="1">
    <location>
        <begin position="7"/>
        <end position="26"/>
    </location>
</feature>
<evidence type="ECO:0000256" key="1">
    <source>
        <dbReference type="SAM" id="Phobius"/>
    </source>
</evidence>
<dbReference type="Proteomes" id="UP000013840">
    <property type="component" value="Unassembled WGS sequence"/>
</dbReference>
<dbReference type="RefSeq" id="WP_010771693.1">
    <property type="nucleotide sequence ID" value="NZ_KB946333.1"/>
</dbReference>
<keyword evidence="1" id="KW-0472">Membrane</keyword>
<protein>
    <submittedName>
        <fullName evidence="2">Uncharacterized protein</fullName>
    </submittedName>
</protein>
<accession>R3TVY9</accession>
<evidence type="ECO:0000313" key="2">
    <source>
        <dbReference type="EMBL" id="EOL45769.1"/>
    </source>
</evidence>
<reference evidence="2 3" key="1">
    <citation type="submission" date="2013-02" db="EMBL/GenBank/DDBJ databases">
        <title>The Genome Sequence of Enterococcus caccae BAA-1240.</title>
        <authorList>
            <consortium name="The Broad Institute Genome Sequencing Platform"/>
            <consortium name="The Broad Institute Genome Sequencing Center for Infectious Disease"/>
            <person name="Earl A.M."/>
            <person name="Gilmore M.S."/>
            <person name="Lebreton F."/>
            <person name="Walker B."/>
            <person name="Young S.K."/>
            <person name="Zeng Q."/>
            <person name="Gargeya S."/>
            <person name="Fitzgerald M."/>
            <person name="Haas B."/>
            <person name="Abouelleil A."/>
            <person name="Alvarado L."/>
            <person name="Arachchi H.M."/>
            <person name="Berlin A.M."/>
            <person name="Chapman S.B."/>
            <person name="Dewar J."/>
            <person name="Goldberg J."/>
            <person name="Griggs A."/>
            <person name="Gujja S."/>
            <person name="Hansen M."/>
            <person name="Howarth C."/>
            <person name="Imamovic A."/>
            <person name="Larimer J."/>
            <person name="McCowan C."/>
            <person name="Murphy C."/>
            <person name="Neiman D."/>
            <person name="Pearson M."/>
            <person name="Priest M."/>
            <person name="Roberts A."/>
            <person name="Saif S."/>
            <person name="Shea T."/>
            <person name="Sisk P."/>
            <person name="Sykes S."/>
            <person name="Wortman J."/>
            <person name="Nusbaum C."/>
            <person name="Birren B."/>
        </authorList>
    </citation>
    <scope>NUCLEOTIDE SEQUENCE [LARGE SCALE GENOMIC DNA]</scope>
    <source>
        <strain evidence="2 3">ATCC BAA-1240</strain>
    </source>
</reference>
<keyword evidence="1" id="KW-1133">Transmembrane helix</keyword>
<feature type="transmembrane region" description="Helical" evidence="1">
    <location>
        <begin position="32"/>
        <end position="54"/>
    </location>
</feature>
<organism evidence="2 3">
    <name type="scientific">Enterococcus caccae ATCC BAA-1240</name>
    <dbReference type="NCBI Taxonomy" id="1158612"/>
    <lineage>
        <taxon>Bacteria</taxon>
        <taxon>Bacillati</taxon>
        <taxon>Bacillota</taxon>
        <taxon>Bacilli</taxon>
        <taxon>Lactobacillales</taxon>
        <taxon>Enterococcaceae</taxon>
        <taxon>Enterococcus</taxon>
    </lineage>
</organism>
<proteinExistence type="predicted"/>
<dbReference type="PATRIC" id="fig|1158612.3.peg.1553"/>
<sequence>MKRLTRLNRLTTVAFLVGLVIIFTNNANPKVAVAYVMLMTIYILFAELFGFHLWEDAAAKRNQTKNIEKGER</sequence>
<name>R3TVY9_9ENTE</name>
<keyword evidence="1" id="KW-0812">Transmembrane</keyword>
<dbReference type="EMBL" id="AJAU01000017">
    <property type="protein sequence ID" value="EOL45769.1"/>
    <property type="molecule type" value="Genomic_DNA"/>
</dbReference>
<dbReference type="STRING" id="317735.RU98_GL002209"/>
<evidence type="ECO:0000313" key="3">
    <source>
        <dbReference type="Proteomes" id="UP000013840"/>
    </source>
</evidence>
<gene>
    <name evidence="2" type="ORF">UC7_01566</name>
</gene>
<dbReference type="AlphaFoldDB" id="R3TVY9"/>